<feature type="domain" description="Carbohydrate kinase FGGY C-terminal" evidence="6">
    <location>
        <begin position="258"/>
        <end position="451"/>
    </location>
</feature>
<dbReference type="InterPro" id="IPR018485">
    <property type="entry name" value="FGGY_C"/>
</dbReference>
<dbReference type="InterPro" id="IPR018483">
    <property type="entry name" value="Carb_kinase_FGGY_CS"/>
</dbReference>
<dbReference type="PROSITE" id="PS00445">
    <property type="entry name" value="FGGY_KINASES_2"/>
    <property type="match status" value="1"/>
</dbReference>
<sequence>MHTYIGVDIGTTSTKTLLYDDNVNIMASTTDFYPLLNNLPDMAEERPDEIFNAVLSGIKTVLNEGKVDSKGVAAVSFSVQQHSLMAVDGDGNPLTNLLTWADNRSEKIVSNLKRDNPALAKELYTRTGVPTHPMAPIFKLKWLKEASPEIFKAAKYWVGIKEYILFRLFGEWISDYSVSSSTGFLNLKNLDWDPIALNWVGITKEQLPRLTSSTDSITGLKPEFASELGLDSQTPFVLGASDGALSNVGVGAITDDTLAVSIGTSAAIRSIVDHPLIDEKGRVYCYPLIPNKKWIIGGPINNGGVIFRWLRDRIFDDLKEKNLDIDLYDYLTGLAGDVPAGANGLIFLPYLEGERAPIWDANARGSFFGLNESHSRKEMTRAVLEGIIYNIYSVMLSMREVTGNIDNIMATGGFARSELWCQMMADIFEANVKVPEAFESGTLAAVILAKISLGEAEDLSEVKKHIGAVKTYAPNPDSFPRYRELMDIFISVTRNLSDDFQSISDYQRKYQNL</sequence>
<dbReference type="PANTHER" id="PTHR43095:SF2">
    <property type="entry name" value="GLUCONOKINASE"/>
    <property type="match status" value="1"/>
</dbReference>
<dbReference type="Pfam" id="PF00370">
    <property type="entry name" value="FGGY_N"/>
    <property type="match status" value="1"/>
</dbReference>
<accession>A0A7H1MMA2</accession>
<feature type="domain" description="Carbohydrate kinase FGGY N-terminal" evidence="5">
    <location>
        <begin position="4"/>
        <end position="249"/>
    </location>
</feature>
<comment type="similarity">
    <text evidence="1 4">Belongs to the FGGY kinase family.</text>
</comment>
<evidence type="ECO:0000256" key="4">
    <source>
        <dbReference type="RuleBase" id="RU003733"/>
    </source>
</evidence>
<dbReference type="SUPFAM" id="SSF53067">
    <property type="entry name" value="Actin-like ATPase domain"/>
    <property type="match status" value="2"/>
</dbReference>
<reference evidence="7 8" key="1">
    <citation type="submission" date="2019-08" db="EMBL/GenBank/DDBJ databases">
        <authorList>
            <person name="Chang H.C."/>
            <person name="Mun S.Y."/>
        </authorList>
    </citation>
    <scope>NUCLEOTIDE SEQUENCE [LARGE SCALE GENOMIC DNA]</scope>
    <source>
        <strain evidence="7 8">SK</strain>
    </source>
</reference>
<organism evidence="7 8">
    <name type="scientific">Weissella koreensis</name>
    <dbReference type="NCBI Taxonomy" id="165096"/>
    <lineage>
        <taxon>Bacteria</taxon>
        <taxon>Bacillati</taxon>
        <taxon>Bacillota</taxon>
        <taxon>Bacilli</taxon>
        <taxon>Lactobacillales</taxon>
        <taxon>Lactobacillaceae</taxon>
        <taxon>Weissella</taxon>
    </lineage>
</organism>
<gene>
    <name evidence="7" type="ORF">FY536_04635</name>
</gene>
<dbReference type="PIRSF" id="PIRSF000538">
    <property type="entry name" value="GlpK"/>
    <property type="match status" value="1"/>
</dbReference>
<dbReference type="RefSeq" id="WP_104914613.1">
    <property type="nucleotide sequence ID" value="NZ_CP026847.1"/>
</dbReference>
<keyword evidence="2 4" id="KW-0808">Transferase</keyword>
<dbReference type="PANTHER" id="PTHR43095">
    <property type="entry name" value="SUGAR KINASE"/>
    <property type="match status" value="1"/>
</dbReference>
<dbReference type="Gene3D" id="3.30.420.40">
    <property type="match status" value="2"/>
</dbReference>
<evidence type="ECO:0000259" key="5">
    <source>
        <dbReference type="Pfam" id="PF00370"/>
    </source>
</evidence>
<keyword evidence="3 4" id="KW-0418">Kinase</keyword>
<dbReference type="GO" id="GO:0016301">
    <property type="term" value="F:kinase activity"/>
    <property type="evidence" value="ECO:0007669"/>
    <property type="project" value="UniProtKB-KW"/>
</dbReference>
<evidence type="ECO:0000256" key="2">
    <source>
        <dbReference type="ARBA" id="ARBA00022679"/>
    </source>
</evidence>
<keyword evidence="8" id="KW-1185">Reference proteome</keyword>
<dbReference type="InterPro" id="IPR050406">
    <property type="entry name" value="FGGY_Carb_Kinase"/>
</dbReference>
<dbReference type="AlphaFoldDB" id="A0A7H1MMA2"/>
<evidence type="ECO:0000256" key="1">
    <source>
        <dbReference type="ARBA" id="ARBA00009156"/>
    </source>
</evidence>
<name>A0A7H1MMA2_9LACO</name>
<evidence type="ECO:0000313" key="8">
    <source>
        <dbReference type="Proteomes" id="UP000516446"/>
    </source>
</evidence>
<dbReference type="Pfam" id="PF02782">
    <property type="entry name" value="FGGY_C"/>
    <property type="match status" value="1"/>
</dbReference>
<dbReference type="InterPro" id="IPR043129">
    <property type="entry name" value="ATPase_NBD"/>
</dbReference>
<evidence type="ECO:0000256" key="3">
    <source>
        <dbReference type="ARBA" id="ARBA00022777"/>
    </source>
</evidence>
<dbReference type="InterPro" id="IPR000577">
    <property type="entry name" value="Carb_kinase_FGGY"/>
</dbReference>
<evidence type="ECO:0000259" key="6">
    <source>
        <dbReference type="Pfam" id="PF02782"/>
    </source>
</evidence>
<dbReference type="EMBL" id="CP043431">
    <property type="protein sequence ID" value="QNT64588.1"/>
    <property type="molecule type" value="Genomic_DNA"/>
</dbReference>
<dbReference type="InterPro" id="IPR018484">
    <property type="entry name" value="FGGY_N"/>
</dbReference>
<proteinExistence type="inferred from homology"/>
<evidence type="ECO:0000313" key="7">
    <source>
        <dbReference type="EMBL" id="QNT64588.1"/>
    </source>
</evidence>
<protein>
    <submittedName>
        <fullName evidence="7">Gluconate kinase</fullName>
    </submittedName>
</protein>
<dbReference type="GO" id="GO:0016773">
    <property type="term" value="F:phosphotransferase activity, alcohol group as acceptor"/>
    <property type="evidence" value="ECO:0007669"/>
    <property type="project" value="InterPro"/>
</dbReference>
<dbReference type="CDD" id="cd07770">
    <property type="entry name" value="ASKHA_NBD_FGGY_GntK"/>
    <property type="match status" value="1"/>
</dbReference>
<dbReference type="Proteomes" id="UP000516446">
    <property type="component" value="Chromosome"/>
</dbReference>
<dbReference type="GO" id="GO:0005975">
    <property type="term" value="P:carbohydrate metabolic process"/>
    <property type="evidence" value="ECO:0007669"/>
    <property type="project" value="InterPro"/>
</dbReference>